<proteinExistence type="inferred from homology"/>
<dbReference type="InterPro" id="IPR050593">
    <property type="entry name" value="LovG"/>
</dbReference>
<dbReference type="OrthoDB" id="414698at2759"/>
<dbReference type="AlphaFoldDB" id="A0A2J6QXD0"/>
<dbReference type="EMBL" id="KZ613964">
    <property type="protein sequence ID" value="PMD30937.1"/>
    <property type="molecule type" value="Genomic_DNA"/>
</dbReference>
<dbReference type="InterPro" id="IPR029058">
    <property type="entry name" value="AB_hydrolase_fold"/>
</dbReference>
<dbReference type="PANTHER" id="PTHR48070">
    <property type="entry name" value="ESTERASE OVCA2"/>
    <property type="match status" value="1"/>
</dbReference>
<accession>A0A2J6QXD0</accession>
<keyword evidence="5" id="KW-1185">Reference proteome</keyword>
<evidence type="ECO:0000259" key="3">
    <source>
        <dbReference type="Pfam" id="PF03959"/>
    </source>
</evidence>
<keyword evidence="2" id="KW-0378">Hydrolase</keyword>
<dbReference type="GO" id="GO:0044550">
    <property type="term" value="P:secondary metabolite biosynthetic process"/>
    <property type="evidence" value="ECO:0007669"/>
    <property type="project" value="TreeGrafter"/>
</dbReference>
<reference evidence="4 5" key="1">
    <citation type="submission" date="2016-04" db="EMBL/GenBank/DDBJ databases">
        <title>A degradative enzymes factory behind the ericoid mycorrhizal symbiosis.</title>
        <authorList>
            <consortium name="DOE Joint Genome Institute"/>
            <person name="Martino E."/>
            <person name="Morin E."/>
            <person name="Grelet G."/>
            <person name="Kuo A."/>
            <person name="Kohler A."/>
            <person name="Daghino S."/>
            <person name="Barry K."/>
            <person name="Choi C."/>
            <person name="Cichocki N."/>
            <person name="Clum A."/>
            <person name="Copeland A."/>
            <person name="Hainaut M."/>
            <person name="Haridas S."/>
            <person name="Labutti K."/>
            <person name="Lindquist E."/>
            <person name="Lipzen A."/>
            <person name="Khouja H.-R."/>
            <person name="Murat C."/>
            <person name="Ohm R."/>
            <person name="Olson A."/>
            <person name="Spatafora J."/>
            <person name="Veneault-Fourrey C."/>
            <person name="Henrissat B."/>
            <person name="Grigoriev I."/>
            <person name="Martin F."/>
            <person name="Perotto S."/>
        </authorList>
    </citation>
    <scope>NUCLEOTIDE SEQUENCE [LARGE SCALE GENOMIC DNA]</scope>
    <source>
        <strain evidence="4 5">F</strain>
    </source>
</reference>
<dbReference type="SUPFAM" id="SSF53474">
    <property type="entry name" value="alpha/beta-Hydrolases"/>
    <property type="match status" value="1"/>
</dbReference>
<comment type="similarity">
    <text evidence="1">Belongs to the LovG family.</text>
</comment>
<dbReference type="InterPro" id="IPR005645">
    <property type="entry name" value="FSH-like_dom"/>
</dbReference>
<dbReference type="GO" id="GO:0005634">
    <property type="term" value="C:nucleus"/>
    <property type="evidence" value="ECO:0007669"/>
    <property type="project" value="TreeGrafter"/>
</dbReference>
<dbReference type="Pfam" id="PF03959">
    <property type="entry name" value="FSH1"/>
    <property type="match status" value="1"/>
</dbReference>
<dbReference type="GO" id="GO:0016787">
    <property type="term" value="F:hydrolase activity"/>
    <property type="evidence" value="ECO:0007669"/>
    <property type="project" value="UniProtKB-KW"/>
</dbReference>
<protein>
    <recommendedName>
        <fullName evidence="3">Serine hydrolase domain-containing protein</fullName>
    </recommendedName>
</protein>
<feature type="domain" description="Serine hydrolase" evidence="3">
    <location>
        <begin position="4"/>
        <end position="202"/>
    </location>
</feature>
<dbReference type="Gene3D" id="3.40.50.1820">
    <property type="entry name" value="alpha/beta hydrolase"/>
    <property type="match status" value="1"/>
</dbReference>
<organism evidence="4 5">
    <name type="scientific">Hyaloscypha variabilis (strain UAMH 11265 / GT02V1 / F)</name>
    <name type="common">Meliniomyces variabilis</name>
    <dbReference type="NCBI Taxonomy" id="1149755"/>
    <lineage>
        <taxon>Eukaryota</taxon>
        <taxon>Fungi</taxon>
        <taxon>Dikarya</taxon>
        <taxon>Ascomycota</taxon>
        <taxon>Pezizomycotina</taxon>
        <taxon>Leotiomycetes</taxon>
        <taxon>Helotiales</taxon>
        <taxon>Hyaloscyphaceae</taxon>
        <taxon>Hyaloscypha</taxon>
        <taxon>Hyaloscypha variabilis</taxon>
    </lineage>
</organism>
<evidence type="ECO:0000313" key="5">
    <source>
        <dbReference type="Proteomes" id="UP000235786"/>
    </source>
</evidence>
<sequence length="229" mass="25628">MSLPAILCLHGSGVNGQVFKFQTSALQRLLSKTFDFVFLDAPFVREAGDGVLPFFDGCEPFFRWKSKSDDNIFSHEEIEPEVRKLIEKTLKSRDDWVGILGFSQGGRLAAGLLVEQERREELGESDGEGFKFGIFLMTPSPPMSELVYEAGGVEKLQIPSVNVVGTQDKWYESSKKLHKEYFEEGAAKLVEFDMGHRVPSEPADVMGVAREILRLYLETTGVRGVLSKD</sequence>
<dbReference type="GO" id="GO:0005737">
    <property type="term" value="C:cytoplasm"/>
    <property type="evidence" value="ECO:0007669"/>
    <property type="project" value="TreeGrafter"/>
</dbReference>
<evidence type="ECO:0000256" key="2">
    <source>
        <dbReference type="ARBA" id="ARBA00022801"/>
    </source>
</evidence>
<dbReference type="Proteomes" id="UP000235786">
    <property type="component" value="Unassembled WGS sequence"/>
</dbReference>
<gene>
    <name evidence="4" type="ORF">L207DRAFT_558813</name>
</gene>
<dbReference type="PANTHER" id="PTHR48070:SF3">
    <property type="entry name" value="ESTERASE DBAE-RELATED"/>
    <property type="match status" value="1"/>
</dbReference>
<evidence type="ECO:0000313" key="4">
    <source>
        <dbReference type="EMBL" id="PMD30937.1"/>
    </source>
</evidence>
<evidence type="ECO:0000256" key="1">
    <source>
        <dbReference type="ARBA" id="ARBA00005863"/>
    </source>
</evidence>
<name>A0A2J6QXD0_HYAVF</name>